<dbReference type="EMBL" id="BAABRI010000018">
    <property type="protein sequence ID" value="GAA5483852.1"/>
    <property type="molecule type" value="Genomic_DNA"/>
</dbReference>
<dbReference type="RefSeq" id="WP_353567956.1">
    <property type="nucleotide sequence ID" value="NZ_BAABRI010000018.1"/>
</dbReference>
<accession>A0ABP9UQY1</accession>
<keyword evidence="4" id="KW-1185">Reference proteome</keyword>
<proteinExistence type="inferred from homology"/>
<dbReference type="InterPro" id="IPR010359">
    <property type="entry name" value="IrrE_HExxH"/>
</dbReference>
<protein>
    <recommendedName>
        <fullName evidence="2">IrrE N-terminal-like domain-containing protein</fullName>
    </recommendedName>
</protein>
<dbReference type="InterPro" id="IPR022452">
    <property type="entry name" value="MqsA"/>
</dbReference>
<dbReference type="NCBIfam" id="TIGR03830">
    <property type="entry name" value="CxxCG_CxxCG_HTH"/>
    <property type="match status" value="1"/>
</dbReference>
<dbReference type="InterPro" id="IPR032758">
    <property type="entry name" value="MqsA/HigA-2"/>
</dbReference>
<evidence type="ECO:0000256" key="1">
    <source>
        <dbReference type="ARBA" id="ARBA00007227"/>
    </source>
</evidence>
<organism evidence="3 4">
    <name type="scientific">Haloferula sargassicola</name>
    <dbReference type="NCBI Taxonomy" id="490096"/>
    <lineage>
        <taxon>Bacteria</taxon>
        <taxon>Pseudomonadati</taxon>
        <taxon>Verrucomicrobiota</taxon>
        <taxon>Verrucomicrobiia</taxon>
        <taxon>Verrucomicrobiales</taxon>
        <taxon>Verrucomicrobiaceae</taxon>
        <taxon>Haloferula</taxon>
    </lineage>
</organism>
<sequence length="444" mass="50467">MKTIEQNPKAEAAIPCFECESGKLIPELTDYETEHPKLGKLTIPDVPVLVCDHCGDRVLGDEGNRRIDAYLDKALNVVTPEEIQVFLGKYGLTQKEASRITGFGEKNISRWAAGRSRPSESVSNMFRLLLADESVFERLRQKNFDGTTVSMFPAEERQPDDEEKPVLKEVDYPALANLGLVKPTQSPREKRSELCAFAKTADLKEFRTRMTESFELMAAFKDTSQKFSPVSAGLWSYVGERLAAKVETEPYDREKLHEAVDRLRELTQHPLEQVVADVRRILAQAGVALVFVPIFKESALRGSTRLLTPGKALIIHGLKYRSLSQFWIILFHEIAHLLLHIEKPGEVITDYEDQRKDPKERAADEWAYDRLVSRDRELEFVARHPKPAPWQLEQYAKSLKVHPAIAAEILNTRSDSEAIAYGFLKKRGLFPHLSKEQTRALLMT</sequence>
<dbReference type="Pfam" id="PF06114">
    <property type="entry name" value="Peptidase_M78"/>
    <property type="match status" value="1"/>
</dbReference>
<dbReference type="Gene3D" id="3.10.20.860">
    <property type="match status" value="1"/>
</dbReference>
<dbReference type="Gene3D" id="1.10.260.40">
    <property type="entry name" value="lambda repressor-like DNA-binding domains"/>
    <property type="match status" value="1"/>
</dbReference>
<dbReference type="CDD" id="cd00093">
    <property type="entry name" value="HTH_XRE"/>
    <property type="match status" value="1"/>
</dbReference>
<dbReference type="InterPro" id="IPR010982">
    <property type="entry name" value="Lambda_DNA-bd_dom_sf"/>
</dbReference>
<dbReference type="Proteomes" id="UP001476282">
    <property type="component" value="Unassembled WGS sequence"/>
</dbReference>
<feature type="domain" description="IrrE N-terminal-like" evidence="2">
    <location>
        <begin position="321"/>
        <end position="384"/>
    </location>
</feature>
<evidence type="ECO:0000259" key="2">
    <source>
        <dbReference type="Pfam" id="PF06114"/>
    </source>
</evidence>
<comment type="caution">
    <text evidence="3">The sequence shown here is derived from an EMBL/GenBank/DDBJ whole genome shotgun (WGS) entry which is preliminary data.</text>
</comment>
<dbReference type="CDD" id="cd12870">
    <property type="entry name" value="MqsA"/>
    <property type="match status" value="1"/>
</dbReference>
<comment type="similarity">
    <text evidence="1">Belongs to the short-chain fatty acyl-CoA assimilation regulator (ScfR) family.</text>
</comment>
<name>A0ABP9UQY1_9BACT</name>
<dbReference type="NCBIfam" id="TIGR03831">
    <property type="entry name" value="YgiT_finger"/>
    <property type="match status" value="1"/>
</dbReference>
<dbReference type="InterPro" id="IPR001387">
    <property type="entry name" value="Cro/C1-type_HTH"/>
</dbReference>
<dbReference type="InterPro" id="IPR022453">
    <property type="entry name" value="Znf_MqsA-type"/>
</dbReference>
<evidence type="ECO:0000313" key="4">
    <source>
        <dbReference type="Proteomes" id="UP001476282"/>
    </source>
</evidence>
<evidence type="ECO:0000313" key="3">
    <source>
        <dbReference type="EMBL" id="GAA5483852.1"/>
    </source>
</evidence>
<gene>
    <name evidence="3" type="ORF">Hsar01_03086</name>
</gene>
<reference evidence="3 4" key="1">
    <citation type="submission" date="2024-02" db="EMBL/GenBank/DDBJ databases">
        <title>Haloferula sargassicola NBRC 104335.</title>
        <authorList>
            <person name="Ichikawa N."/>
            <person name="Katano-Makiyama Y."/>
            <person name="Hidaka K."/>
        </authorList>
    </citation>
    <scope>NUCLEOTIDE SEQUENCE [LARGE SCALE GENOMIC DNA]</scope>
    <source>
        <strain evidence="3 4">NBRC 104335</strain>
    </source>
</reference>
<dbReference type="Pfam" id="PF15731">
    <property type="entry name" value="MqsA_antitoxin"/>
    <property type="match status" value="1"/>
</dbReference>